<sequence length="83" mass="9406">MQGSDWFSGVIICTDEYQWLEISGSPLQMNEQIEIAVMGYWITGSIQRDAGGWYLLTDDEVGIRLRTGLRARRPLFPPSALVE</sequence>
<keyword evidence="3" id="KW-1185">Reference proteome</keyword>
<evidence type="ECO:0000259" key="1">
    <source>
        <dbReference type="Pfam" id="PF17295"/>
    </source>
</evidence>
<comment type="caution">
    <text evidence="2">The sequence shown here is derived from an EMBL/GenBank/DDBJ whole genome shotgun (WGS) entry which is preliminary data.</text>
</comment>
<protein>
    <recommendedName>
        <fullName evidence="1">DUF5348 domain-containing protein</fullName>
    </recommendedName>
</protein>
<evidence type="ECO:0000313" key="3">
    <source>
        <dbReference type="Proteomes" id="UP000597444"/>
    </source>
</evidence>
<accession>A0A8J3ID36</accession>
<organism evidence="2 3">
    <name type="scientific">Reticulibacter mediterranei</name>
    <dbReference type="NCBI Taxonomy" id="2778369"/>
    <lineage>
        <taxon>Bacteria</taxon>
        <taxon>Bacillati</taxon>
        <taxon>Chloroflexota</taxon>
        <taxon>Ktedonobacteria</taxon>
        <taxon>Ktedonobacterales</taxon>
        <taxon>Reticulibacteraceae</taxon>
        <taxon>Reticulibacter</taxon>
    </lineage>
</organism>
<dbReference type="EMBL" id="BNJK01000001">
    <property type="protein sequence ID" value="GHO90230.1"/>
    <property type="molecule type" value="Genomic_DNA"/>
</dbReference>
<reference evidence="2" key="1">
    <citation type="submission" date="2020-10" db="EMBL/GenBank/DDBJ databases">
        <title>Taxonomic study of unclassified bacteria belonging to the class Ktedonobacteria.</title>
        <authorList>
            <person name="Yabe S."/>
            <person name="Wang C.M."/>
            <person name="Zheng Y."/>
            <person name="Sakai Y."/>
            <person name="Cavaletti L."/>
            <person name="Monciardini P."/>
            <person name="Donadio S."/>
        </authorList>
    </citation>
    <scope>NUCLEOTIDE SEQUENCE</scope>
    <source>
        <strain evidence="2">ID150040</strain>
    </source>
</reference>
<proteinExistence type="predicted"/>
<dbReference type="RefSeq" id="WP_220201209.1">
    <property type="nucleotide sequence ID" value="NZ_BNJK01000001.1"/>
</dbReference>
<dbReference type="InterPro" id="IPR035255">
    <property type="entry name" value="DUF5348"/>
</dbReference>
<feature type="domain" description="DUF5348" evidence="1">
    <location>
        <begin position="26"/>
        <end position="72"/>
    </location>
</feature>
<dbReference type="AlphaFoldDB" id="A0A8J3ID36"/>
<evidence type="ECO:0000313" key="2">
    <source>
        <dbReference type="EMBL" id="GHO90230.1"/>
    </source>
</evidence>
<dbReference type="Pfam" id="PF17295">
    <property type="entry name" value="DUF5348"/>
    <property type="match status" value="1"/>
</dbReference>
<dbReference type="Proteomes" id="UP000597444">
    <property type="component" value="Unassembled WGS sequence"/>
</dbReference>
<name>A0A8J3ID36_9CHLR</name>
<gene>
    <name evidence="2" type="ORF">KSF_002780</name>
</gene>